<gene>
    <name evidence="13" type="ORF">AUP44_04270</name>
    <name evidence="12" type="ORF">DCK97_18605</name>
</gene>
<name>A0A161R4A0_9PROT</name>
<keyword evidence="10" id="KW-0812">Transmembrane</keyword>
<keyword evidence="10" id="KW-1133">Transmembrane helix</keyword>
<evidence type="ECO:0000256" key="2">
    <source>
        <dbReference type="ARBA" id="ARBA00004651"/>
    </source>
</evidence>
<dbReference type="CDD" id="cd00075">
    <property type="entry name" value="HATPase"/>
    <property type="match status" value="1"/>
</dbReference>
<sequence>MTLLRALRRTVDSFAVKLGILLVVFFSVPMILYDQFEEADRQQRTLLLDSVQRQGNLVAQALVPLLSEFDAAAVPRVRQTIERMAQPDVSIKLMLRPSNEANRNSFFYIASVPAVPVDYLQEERAELIETGVLDRLADTCGGGRPLAVEYTNPKGQVEVLTSLTPIDAAMGCWVVITAHATDGIVGQSLARPYWQMPEVRFAGAVYLTLALVVLWLFTSVWRNIRGFAGVARRIRKDPGTQRSFSEMNRVPELNDVARSFDDMVRDLRGTAETMRRTAEENAHAFKTPIAVISQSIEPLKRSVPADDLRGRRSLDLIERSVQRLDVLVNAARRIEETVADLLNPPRTPLNLSALLEDIVDEYQENARTTGDRRVVGRIDRNIPVRVGADMIETVMQNLLDNALSFTKPGTEVVVTATVTEGRVRVLVDDQGPGVPPGDLERIFERYVSIRDDSQRMPGAGNFGIGLWIVRRNIEAAGGLIRAENRKEGGLRMAVELPLAR</sequence>
<keyword evidence="10" id="KW-0472">Membrane</keyword>
<evidence type="ECO:0000256" key="1">
    <source>
        <dbReference type="ARBA" id="ARBA00000085"/>
    </source>
</evidence>
<dbReference type="SUPFAM" id="SSF55874">
    <property type="entry name" value="ATPase domain of HSP90 chaperone/DNA topoisomerase II/histidine kinase"/>
    <property type="match status" value="1"/>
</dbReference>
<dbReference type="AlphaFoldDB" id="A0A161R4A0"/>
<evidence type="ECO:0000256" key="7">
    <source>
        <dbReference type="ARBA" id="ARBA00022741"/>
    </source>
</evidence>
<dbReference type="OrthoDB" id="9805942at2"/>
<keyword evidence="4" id="KW-1003">Cell membrane</keyword>
<dbReference type="SUPFAM" id="SSF47384">
    <property type="entry name" value="Homodimeric domain of signal transducing histidine kinase"/>
    <property type="match status" value="1"/>
</dbReference>
<evidence type="ECO:0000256" key="4">
    <source>
        <dbReference type="ARBA" id="ARBA00022475"/>
    </source>
</evidence>
<dbReference type="PANTHER" id="PTHR44936:SF10">
    <property type="entry name" value="SENSOR PROTEIN RSTB"/>
    <property type="match status" value="1"/>
</dbReference>
<feature type="transmembrane region" description="Helical" evidence="10">
    <location>
        <begin position="201"/>
        <end position="221"/>
    </location>
</feature>
<evidence type="ECO:0000256" key="3">
    <source>
        <dbReference type="ARBA" id="ARBA00012438"/>
    </source>
</evidence>
<organism evidence="13 14">
    <name type="scientific">Tistrella mobilis</name>
    <dbReference type="NCBI Taxonomy" id="171437"/>
    <lineage>
        <taxon>Bacteria</taxon>
        <taxon>Pseudomonadati</taxon>
        <taxon>Pseudomonadota</taxon>
        <taxon>Alphaproteobacteria</taxon>
        <taxon>Geminicoccales</taxon>
        <taxon>Geminicoccaceae</taxon>
        <taxon>Tistrella</taxon>
    </lineage>
</organism>
<dbReference type="EC" id="2.7.13.3" evidence="3"/>
<evidence type="ECO:0000256" key="10">
    <source>
        <dbReference type="SAM" id="Phobius"/>
    </source>
</evidence>
<keyword evidence="7" id="KW-0547">Nucleotide-binding</keyword>
<evidence type="ECO:0000313" key="15">
    <source>
        <dbReference type="Proteomes" id="UP000257706"/>
    </source>
</evidence>
<feature type="domain" description="Histidine kinase" evidence="11">
    <location>
        <begin position="280"/>
        <end position="500"/>
    </location>
</feature>
<proteinExistence type="predicted"/>
<accession>A0A161R4A0</accession>
<dbReference type="PRINTS" id="PR00344">
    <property type="entry name" value="BCTRLSENSOR"/>
</dbReference>
<evidence type="ECO:0000256" key="6">
    <source>
        <dbReference type="ARBA" id="ARBA00022679"/>
    </source>
</evidence>
<dbReference type="CDD" id="cd00082">
    <property type="entry name" value="HisKA"/>
    <property type="match status" value="1"/>
</dbReference>
<dbReference type="GO" id="GO:0005524">
    <property type="term" value="F:ATP binding"/>
    <property type="evidence" value="ECO:0007669"/>
    <property type="project" value="UniProtKB-KW"/>
</dbReference>
<keyword evidence="6" id="KW-0808">Transferase</keyword>
<dbReference type="GO" id="GO:0000155">
    <property type="term" value="F:phosphorelay sensor kinase activity"/>
    <property type="evidence" value="ECO:0007669"/>
    <property type="project" value="InterPro"/>
</dbReference>
<dbReference type="InterPro" id="IPR004358">
    <property type="entry name" value="Sig_transdc_His_kin-like_C"/>
</dbReference>
<dbReference type="InterPro" id="IPR003661">
    <property type="entry name" value="HisK_dim/P_dom"/>
</dbReference>
<comment type="subcellular location">
    <subcellularLocation>
        <location evidence="2">Cell membrane</location>
        <topology evidence="2">Multi-pass membrane protein</topology>
    </subcellularLocation>
</comment>
<dbReference type="InterPro" id="IPR005467">
    <property type="entry name" value="His_kinase_dom"/>
</dbReference>
<dbReference type="EMBL" id="LPZR01000135">
    <property type="protein sequence ID" value="KYO52916.1"/>
    <property type="molecule type" value="Genomic_DNA"/>
</dbReference>
<evidence type="ECO:0000313" key="14">
    <source>
        <dbReference type="Proteomes" id="UP000075787"/>
    </source>
</evidence>
<dbReference type="InterPro" id="IPR003594">
    <property type="entry name" value="HATPase_dom"/>
</dbReference>
<feature type="transmembrane region" description="Helical" evidence="10">
    <location>
        <begin position="14"/>
        <end position="33"/>
    </location>
</feature>
<comment type="caution">
    <text evidence="13">The sequence shown here is derived from an EMBL/GenBank/DDBJ whole genome shotgun (WGS) entry which is preliminary data.</text>
</comment>
<dbReference type="GO" id="GO:0005886">
    <property type="term" value="C:plasma membrane"/>
    <property type="evidence" value="ECO:0007669"/>
    <property type="project" value="UniProtKB-SubCell"/>
</dbReference>
<dbReference type="Gene3D" id="3.30.565.10">
    <property type="entry name" value="Histidine kinase-like ATPase, C-terminal domain"/>
    <property type="match status" value="1"/>
</dbReference>
<evidence type="ECO:0000259" key="11">
    <source>
        <dbReference type="PROSITE" id="PS50109"/>
    </source>
</evidence>
<evidence type="ECO:0000313" key="12">
    <source>
        <dbReference type="EMBL" id="HAE49432.1"/>
    </source>
</evidence>
<dbReference type="SMART" id="SM00387">
    <property type="entry name" value="HATPase_c"/>
    <property type="match status" value="1"/>
</dbReference>
<dbReference type="PANTHER" id="PTHR44936">
    <property type="entry name" value="SENSOR PROTEIN CREC"/>
    <property type="match status" value="1"/>
</dbReference>
<dbReference type="PROSITE" id="PS50109">
    <property type="entry name" value="HIS_KIN"/>
    <property type="match status" value="1"/>
</dbReference>
<dbReference type="GeneID" id="97241502"/>
<dbReference type="Gene3D" id="1.10.287.130">
    <property type="match status" value="1"/>
</dbReference>
<reference evidence="12 15" key="2">
    <citation type="journal article" date="2018" name="Nat. Biotechnol.">
        <title>A standardized bacterial taxonomy based on genome phylogeny substantially revises the tree of life.</title>
        <authorList>
            <person name="Parks D.H."/>
            <person name="Chuvochina M."/>
            <person name="Waite D.W."/>
            <person name="Rinke C."/>
            <person name="Skarshewski A."/>
            <person name="Chaumeil P.A."/>
            <person name="Hugenholtz P."/>
        </authorList>
    </citation>
    <scope>NUCLEOTIDE SEQUENCE [LARGE SCALE GENOMIC DNA]</scope>
    <source>
        <strain evidence="12">UBA8739</strain>
    </source>
</reference>
<keyword evidence="9" id="KW-0067">ATP-binding</keyword>
<protein>
    <recommendedName>
        <fullName evidence="3">histidine kinase</fullName>
        <ecNumber evidence="3">2.7.13.3</ecNumber>
    </recommendedName>
</protein>
<evidence type="ECO:0000256" key="5">
    <source>
        <dbReference type="ARBA" id="ARBA00022553"/>
    </source>
</evidence>
<dbReference type="InterPro" id="IPR036890">
    <property type="entry name" value="HATPase_C_sf"/>
</dbReference>
<evidence type="ECO:0000256" key="8">
    <source>
        <dbReference type="ARBA" id="ARBA00022777"/>
    </source>
</evidence>
<reference evidence="13 14" key="1">
    <citation type="submission" date="2015-12" db="EMBL/GenBank/DDBJ databases">
        <title>Genome sequence of Tistrella mobilis MCCC 1A02139.</title>
        <authorList>
            <person name="Lu L."/>
            <person name="Lai Q."/>
            <person name="Shao Z."/>
            <person name="Qian P."/>
        </authorList>
    </citation>
    <scope>NUCLEOTIDE SEQUENCE [LARGE SCALE GENOMIC DNA]</scope>
    <source>
        <strain evidence="13 14">MCCC 1A02139</strain>
    </source>
</reference>
<dbReference type="InterPro" id="IPR036097">
    <property type="entry name" value="HisK_dim/P_sf"/>
</dbReference>
<comment type="catalytic activity">
    <reaction evidence="1">
        <text>ATP + protein L-histidine = ADP + protein N-phospho-L-histidine.</text>
        <dbReference type="EC" id="2.7.13.3"/>
    </reaction>
</comment>
<dbReference type="InterPro" id="IPR050980">
    <property type="entry name" value="2C_sensor_his_kinase"/>
</dbReference>
<dbReference type="Proteomes" id="UP000075787">
    <property type="component" value="Unassembled WGS sequence"/>
</dbReference>
<dbReference type="EMBL" id="DMAI01000305">
    <property type="protein sequence ID" value="HAE49432.1"/>
    <property type="molecule type" value="Genomic_DNA"/>
</dbReference>
<evidence type="ECO:0000313" key="13">
    <source>
        <dbReference type="EMBL" id="KYO52916.1"/>
    </source>
</evidence>
<dbReference type="Proteomes" id="UP000257706">
    <property type="component" value="Unassembled WGS sequence"/>
</dbReference>
<keyword evidence="5" id="KW-0597">Phosphoprotein</keyword>
<evidence type="ECO:0000256" key="9">
    <source>
        <dbReference type="ARBA" id="ARBA00022840"/>
    </source>
</evidence>
<dbReference type="RefSeq" id="WP_062763818.1">
    <property type="nucleotide sequence ID" value="NZ_CP121027.1"/>
</dbReference>
<keyword evidence="8 12" id="KW-0418">Kinase</keyword>
<dbReference type="Pfam" id="PF02518">
    <property type="entry name" value="HATPase_c"/>
    <property type="match status" value="1"/>
</dbReference>